<evidence type="ECO:0000313" key="1">
    <source>
        <dbReference type="EMBL" id="KAH9316452.1"/>
    </source>
</evidence>
<comment type="caution">
    <text evidence="1">The sequence shown here is derived from an EMBL/GenBank/DDBJ whole genome shotgun (WGS) entry which is preliminary data.</text>
</comment>
<name>A0AA38G5F1_TAXCH</name>
<sequence>VVQLLKEKRDMTFNEVRLTIMIEDPREAEQKRQLGVEDDRGCTREDMAEALLD</sequence>
<dbReference type="AlphaFoldDB" id="A0AA38G5F1"/>
<evidence type="ECO:0000313" key="2">
    <source>
        <dbReference type="Proteomes" id="UP000824469"/>
    </source>
</evidence>
<organism evidence="1 2">
    <name type="scientific">Taxus chinensis</name>
    <name type="common">Chinese yew</name>
    <name type="synonym">Taxus wallichiana var. chinensis</name>
    <dbReference type="NCBI Taxonomy" id="29808"/>
    <lineage>
        <taxon>Eukaryota</taxon>
        <taxon>Viridiplantae</taxon>
        <taxon>Streptophyta</taxon>
        <taxon>Embryophyta</taxon>
        <taxon>Tracheophyta</taxon>
        <taxon>Spermatophyta</taxon>
        <taxon>Pinopsida</taxon>
        <taxon>Pinidae</taxon>
        <taxon>Conifers II</taxon>
        <taxon>Cupressales</taxon>
        <taxon>Taxaceae</taxon>
        <taxon>Taxus</taxon>
    </lineage>
</organism>
<protein>
    <submittedName>
        <fullName evidence="1">Uncharacterized protein</fullName>
    </submittedName>
</protein>
<gene>
    <name evidence="1" type="ORF">KI387_025079</name>
</gene>
<feature type="non-terminal residue" evidence="1">
    <location>
        <position position="53"/>
    </location>
</feature>
<feature type="non-terminal residue" evidence="1">
    <location>
        <position position="1"/>
    </location>
</feature>
<keyword evidence="2" id="KW-1185">Reference proteome</keyword>
<dbReference type="EMBL" id="JAHRHJ020000005">
    <property type="protein sequence ID" value="KAH9316452.1"/>
    <property type="molecule type" value="Genomic_DNA"/>
</dbReference>
<reference evidence="1 2" key="1">
    <citation type="journal article" date="2021" name="Nat. Plants">
        <title>The Taxus genome provides insights into paclitaxel biosynthesis.</title>
        <authorList>
            <person name="Xiong X."/>
            <person name="Gou J."/>
            <person name="Liao Q."/>
            <person name="Li Y."/>
            <person name="Zhou Q."/>
            <person name="Bi G."/>
            <person name="Li C."/>
            <person name="Du R."/>
            <person name="Wang X."/>
            <person name="Sun T."/>
            <person name="Guo L."/>
            <person name="Liang H."/>
            <person name="Lu P."/>
            <person name="Wu Y."/>
            <person name="Zhang Z."/>
            <person name="Ro D.K."/>
            <person name="Shang Y."/>
            <person name="Huang S."/>
            <person name="Yan J."/>
        </authorList>
    </citation>
    <scope>NUCLEOTIDE SEQUENCE [LARGE SCALE GENOMIC DNA]</scope>
    <source>
        <strain evidence="1">Ta-2019</strain>
    </source>
</reference>
<proteinExistence type="predicted"/>
<accession>A0AA38G5F1</accession>
<dbReference type="Proteomes" id="UP000824469">
    <property type="component" value="Unassembled WGS sequence"/>
</dbReference>